<reference evidence="3" key="1">
    <citation type="submission" date="2019-09" db="EMBL/GenBank/DDBJ databases">
        <title>Genomic analysis of Haloferax sp. CBA1149.</title>
        <authorList>
            <person name="Roh S.W."/>
        </authorList>
    </citation>
    <scope>NUCLEOTIDE SEQUENCE</scope>
    <source>
        <strain evidence="3">CBA1149</strain>
    </source>
</reference>
<dbReference type="EMBL" id="VZUS01000001">
    <property type="protein sequence ID" value="KAB1188705.1"/>
    <property type="molecule type" value="Genomic_DNA"/>
</dbReference>
<dbReference type="Pfam" id="PF07690">
    <property type="entry name" value="MFS_1"/>
    <property type="match status" value="1"/>
</dbReference>
<feature type="transmembrane region" description="Helical" evidence="1">
    <location>
        <begin position="108"/>
        <end position="125"/>
    </location>
</feature>
<sequence length="447" mass="46647">MFDRQSSQNSARDRWLIGWALGYAAVGASSLVVPLYAIELGASALFVGLIAATAAFAGAPGAILWGRLATRAKRRRPFVLVALISTAGVLGLLTAVDSPTAVLAANTLLWFVVAAAAPVLNLIVVEGVPSHRWDQRFGVLNHYQGYGWLGGLVVGAVWSALAPRLLGLDALAVQRWFLLISAVAAAVGAVLVRVWYPEHSTVSAERFARLSAGIRRQSGLIGRSVRAVPYGPSRMYWALHGLDLSELRTRVNPTLLRYLAAATLFFVGFSVFFGPLPAYLIAAGRSADEVFILFVLSSLGSALSYARVGSLTTTHDSRELQVGALATRGLAFPLVAVVGTRLTAGTSFLVLGATFLVIGVTWAVIAVTATGIVTRLASDRIRGDALGAYTALASLGGGIGAALGGVVATSFGYVTAFALAGGIVVTALVVVWSSGEKSVRGQLLSTQ</sequence>
<feature type="transmembrane region" description="Helical" evidence="1">
    <location>
        <begin position="413"/>
        <end position="432"/>
    </location>
</feature>
<protein>
    <submittedName>
        <fullName evidence="3">MFS transporter</fullName>
    </submittedName>
</protein>
<dbReference type="PANTHER" id="PTHR23518:SF2">
    <property type="entry name" value="MAJOR FACILITATOR SUPERFAMILY TRANSPORTER"/>
    <property type="match status" value="1"/>
</dbReference>
<feature type="transmembrane region" description="Helical" evidence="1">
    <location>
        <begin position="320"/>
        <end position="342"/>
    </location>
</feature>
<feature type="transmembrane region" description="Helical" evidence="1">
    <location>
        <begin position="386"/>
        <end position="407"/>
    </location>
</feature>
<organism evidence="3">
    <name type="scientific">Haloferax sp. CBA1149</name>
    <dbReference type="NCBI Taxonomy" id="2650753"/>
    <lineage>
        <taxon>Archaea</taxon>
        <taxon>Methanobacteriati</taxon>
        <taxon>Methanobacteriota</taxon>
        <taxon>Stenosarchaea group</taxon>
        <taxon>Halobacteria</taxon>
        <taxon>Halobacteriales</taxon>
        <taxon>Haloferacaceae</taxon>
        <taxon>Haloferax</taxon>
    </lineage>
</organism>
<proteinExistence type="predicted"/>
<comment type="caution">
    <text evidence="3">The sequence shown here is derived from an EMBL/GenBank/DDBJ whole genome shotgun (WGS) entry which is preliminary data.</text>
</comment>
<dbReference type="RefSeq" id="WP_151138743.1">
    <property type="nucleotide sequence ID" value="NZ_VZUS01000001.1"/>
</dbReference>
<gene>
    <name evidence="3" type="ORF">Hfx1149_11935</name>
</gene>
<feature type="transmembrane region" description="Helical" evidence="1">
    <location>
        <begin position="290"/>
        <end position="308"/>
    </location>
</feature>
<keyword evidence="1" id="KW-0812">Transmembrane</keyword>
<dbReference type="AlphaFoldDB" id="A0A643K6I2"/>
<feature type="transmembrane region" description="Helical" evidence="1">
    <location>
        <begin position="44"/>
        <end position="66"/>
    </location>
</feature>
<feature type="transmembrane region" description="Helical" evidence="1">
    <location>
        <begin position="255"/>
        <end position="278"/>
    </location>
</feature>
<dbReference type="InterPro" id="IPR036259">
    <property type="entry name" value="MFS_trans_sf"/>
</dbReference>
<keyword evidence="1" id="KW-0472">Membrane</keyword>
<dbReference type="PANTHER" id="PTHR23518">
    <property type="entry name" value="C-METHYLTRANSFERASE"/>
    <property type="match status" value="1"/>
</dbReference>
<feature type="transmembrane region" description="Helical" evidence="1">
    <location>
        <begin position="78"/>
        <end position="96"/>
    </location>
</feature>
<feature type="transmembrane region" description="Helical" evidence="1">
    <location>
        <begin position="16"/>
        <end position="38"/>
    </location>
</feature>
<name>A0A643K6I2_9EURY</name>
<dbReference type="SUPFAM" id="SSF103473">
    <property type="entry name" value="MFS general substrate transporter"/>
    <property type="match status" value="1"/>
</dbReference>
<keyword evidence="1" id="KW-1133">Transmembrane helix</keyword>
<feature type="transmembrane region" description="Helical" evidence="1">
    <location>
        <begin position="146"/>
        <end position="164"/>
    </location>
</feature>
<dbReference type="GO" id="GO:0022857">
    <property type="term" value="F:transmembrane transporter activity"/>
    <property type="evidence" value="ECO:0007669"/>
    <property type="project" value="InterPro"/>
</dbReference>
<dbReference type="Gene3D" id="1.20.1250.20">
    <property type="entry name" value="MFS general substrate transporter like domains"/>
    <property type="match status" value="1"/>
</dbReference>
<feature type="domain" description="Major facilitator superfamily (MFS) profile" evidence="2">
    <location>
        <begin position="1"/>
        <end position="439"/>
    </location>
</feature>
<evidence type="ECO:0000313" key="3">
    <source>
        <dbReference type="EMBL" id="KAB1188705.1"/>
    </source>
</evidence>
<feature type="transmembrane region" description="Helical" evidence="1">
    <location>
        <begin position="176"/>
        <end position="196"/>
    </location>
</feature>
<dbReference type="InterPro" id="IPR020846">
    <property type="entry name" value="MFS_dom"/>
</dbReference>
<evidence type="ECO:0000259" key="2">
    <source>
        <dbReference type="PROSITE" id="PS50850"/>
    </source>
</evidence>
<dbReference type="PROSITE" id="PS50850">
    <property type="entry name" value="MFS"/>
    <property type="match status" value="1"/>
</dbReference>
<dbReference type="InterPro" id="IPR011701">
    <property type="entry name" value="MFS"/>
</dbReference>
<evidence type="ECO:0000256" key="1">
    <source>
        <dbReference type="SAM" id="Phobius"/>
    </source>
</evidence>
<feature type="transmembrane region" description="Helical" evidence="1">
    <location>
        <begin position="348"/>
        <end position="374"/>
    </location>
</feature>
<accession>A0A643K6I2</accession>